<dbReference type="HOGENOM" id="CLU_1914909_0_0_5"/>
<sequence>MQLFNLTGLVLSLFDLVGKNPGHAFDRLSFPCAHLGWVELPLGRNLLNRLVTAQRLSSATVALKLSEKFRRFVILVSIRSCWIHLSTLSSFAGPLHFFWCDLFTQPIYTLPSPSAGSTLTHRRRYAWRGLMP</sequence>
<name>M9RGD3_9RHOB</name>
<evidence type="ECO:0000313" key="2">
    <source>
        <dbReference type="Proteomes" id="UP000005307"/>
    </source>
</evidence>
<proteinExistence type="predicted"/>
<gene>
    <name evidence="1" type="ORF">OAN307_c40200</name>
</gene>
<dbReference type="KEGG" id="oat:OAN307_c40200"/>
<protein>
    <submittedName>
        <fullName evidence="1">Uncharacterized protein</fullName>
    </submittedName>
</protein>
<dbReference type="EMBL" id="CP003740">
    <property type="protein sequence ID" value="AGI69441.1"/>
    <property type="molecule type" value="Genomic_DNA"/>
</dbReference>
<organism evidence="1 2">
    <name type="scientific">Octadecabacter antarcticus 307</name>
    <dbReference type="NCBI Taxonomy" id="391626"/>
    <lineage>
        <taxon>Bacteria</taxon>
        <taxon>Pseudomonadati</taxon>
        <taxon>Pseudomonadota</taxon>
        <taxon>Alphaproteobacteria</taxon>
        <taxon>Rhodobacterales</taxon>
        <taxon>Roseobacteraceae</taxon>
        <taxon>Octadecabacter</taxon>
    </lineage>
</organism>
<accession>M9RGD3</accession>
<keyword evidence="2" id="KW-1185">Reference proteome</keyword>
<evidence type="ECO:0000313" key="1">
    <source>
        <dbReference type="EMBL" id="AGI69441.1"/>
    </source>
</evidence>
<reference evidence="1 2" key="1">
    <citation type="journal article" date="2013" name="PLoS ONE">
        <title>Poles Apart: Arctic and Antarctic Octadecabacter strains Share High Genome Plasticity and a New Type of Xanthorhodopsin.</title>
        <authorList>
            <person name="Vollmers J."/>
            <person name="Voget S."/>
            <person name="Dietrich S."/>
            <person name="Gollnow K."/>
            <person name="Smits M."/>
            <person name="Meyer K."/>
            <person name="Brinkhoff T."/>
            <person name="Simon M."/>
            <person name="Daniel R."/>
        </authorList>
    </citation>
    <scope>NUCLEOTIDE SEQUENCE [LARGE SCALE GENOMIC DNA]</scope>
    <source>
        <strain evidence="1 2">307</strain>
    </source>
</reference>
<dbReference type="AlphaFoldDB" id="M9RGD3"/>
<dbReference type="Proteomes" id="UP000005307">
    <property type="component" value="Chromosome"/>
</dbReference>